<gene>
    <name evidence="1" type="ORF">F4Y42_12895</name>
</gene>
<dbReference type="PANTHER" id="PTHR43649:SF30">
    <property type="entry name" value="ABC TRANSPORTER SUBSTRATE-BINDING PROTEIN"/>
    <property type="match status" value="1"/>
</dbReference>
<accession>A0A6B0YX63</accession>
<dbReference type="InterPro" id="IPR006059">
    <property type="entry name" value="SBP"/>
</dbReference>
<proteinExistence type="predicted"/>
<dbReference type="PANTHER" id="PTHR43649">
    <property type="entry name" value="ARABINOSE-BINDING PROTEIN-RELATED"/>
    <property type="match status" value="1"/>
</dbReference>
<protein>
    <submittedName>
        <fullName evidence="1">Extracellular solute-binding protein</fullName>
    </submittedName>
</protein>
<dbReference type="EMBL" id="VXRG01000107">
    <property type="protein sequence ID" value="MXY94332.1"/>
    <property type="molecule type" value="Genomic_DNA"/>
</dbReference>
<dbReference type="Pfam" id="PF01547">
    <property type="entry name" value="SBP_bac_1"/>
    <property type="match status" value="1"/>
</dbReference>
<dbReference type="InterPro" id="IPR006311">
    <property type="entry name" value="TAT_signal"/>
</dbReference>
<comment type="caution">
    <text evidence="1">The sequence shown here is derived from an EMBL/GenBank/DDBJ whole genome shotgun (WGS) entry which is preliminary data.</text>
</comment>
<evidence type="ECO:0000313" key="1">
    <source>
        <dbReference type="EMBL" id="MXY94332.1"/>
    </source>
</evidence>
<organism evidence="1">
    <name type="scientific">Caldilineaceae bacterium SB0664_bin_27</name>
    <dbReference type="NCBI Taxonomy" id="2605260"/>
    <lineage>
        <taxon>Bacteria</taxon>
        <taxon>Bacillati</taxon>
        <taxon>Chloroflexota</taxon>
        <taxon>Caldilineae</taxon>
        <taxon>Caldilineales</taxon>
        <taxon>Caldilineaceae</taxon>
    </lineage>
</organism>
<dbReference type="SUPFAM" id="SSF53850">
    <property type="entry name" value="Periplasmic binding protein-like II"/>
    <property type="match status" value="1"/>
</dbReference>
<reference evidence="1" key="1">
    <citation type="submission" date="2019-09" db="EMBL/GenBank/DDBJ databases">
        <title>Characterisation of the sponge microbiome using genome-centric metagenomics.</title>
        <authorList>
            <person name="Engelberts J.P."/>
            <person name="Robbins S.J."/>
            <person name="De Goeij J.M."/>
            <person name="Aranda M."/>
            <person name="Bell S.C."/>
            <person name="Webster N.S."/>
        </authorList>
    </citation>
    <scope>NUCLEOTIDE SEQUENCE</scope>
    <source>
        <strain evidence="1">SB0664_bin_27</strain>
    </source>
</reference>
<dbReference type="PROSITE" id="PS51318">
    <property type="entry name" value="TAT"/>
    <property type="match status" value="1"/>
</dbReference>
<name>A0A6B0YX63_9CHLR</name>
<dbReference type="InterPro" id="IPR050490">
    <property type="entry name" value="Bact_solute-bd_prot1"/>
</dbReference>
<dbReference type="AlphaFoldDB" id="A0A6B0YX63"/>
<sequence length="493" mass="54366">MLAYVSLDNNYIRFTFLTILPTKRSANSMNHDTTLSRRRFLQLSAVGIGGAAIAACAAPAAPAAAPEEGEMAAEEVVTISWWHAWGGTTGMAAMEGVAAAFNEEDRNVKVERLHVTEMNDKLLAAIAGGTPPDVGVCCVQYAELYSRGAVMAIDDQIDNSDVIGRDDFVPGLLESMQWQGETYGVPGFEAGPRYGLMYNKAIIDEAGLDPMNLPRTWDEMFEWHVELTKFDDAGNVEIVGFDPRDATAGNGPATNIPQFWALTYGLDMWDDETNTFNYDDELFVSALKTIKRFTDHVGIQQMESFRSSFGGWTQSPSSSFPSGVQAMIVTGYYAPGELFHSAPDKEFGVGWAPVSGDRSDVTFQNVGGHPMYIPNGVTEIDAAFEFIEFCSEEKAQNVIFDNTGWLGGRKALYDPDLPKYQRYENLDWFLQSVNEADELWACPVIPIQGFVNQQRSRTYESVIFGDKDPEQAAADMQAACTEEMLKSFPELVG</sequence>
<dbReference type="Gene3D" id="3.40.190.10">
    <property type="entry name" value="Periplasmic binding protein-like II"/>
    <property type="match status" value="1"/>
</dbReference>